<dbReference type="Proteomes" id="UP000249590">
    <property type="component" value="Unassembled WGS sequence"/>
</dbReference>
<dbReference type="EMBL" id="QHHQ01000007">
    <property type="protein sequence ID" value="RAH98302.1"/>
    <property type="molecule type" value="Genomic_DNA"/>
</dbReference>
<dbReference type="RefSeq" id="WP_111351121.1">
    <property type="nucleotide sequence ID" value="NZ_JAIWKD010000006.1"/>
</dbReference>
<comment type="caution">
    <text evidence="2">The sequence shown here is derived from an EMBL/GenBank/DDBJ whole genome shotgun (WGS) entry which is preliminary data.</text>
</comment>
<protein>
    <submittedName>
        <fullName evidence="2">Uncharacterized protein</fullName>
    </submittedName>
</protein>
<evidence type="ECO:0000313" key="2">
    <source>
        <dbReference type="EMBL" id="RAH98302.1"/>
    </source>
</evidence>
<feature type="region of interest" description="Disordered" evidence="1">
    <location>
        <begin position="161"/>
        <end position="188"/>
    </location>
</feature>
<evidence type="ECO:0000256" key="1">
    <source>
        <dbReference type="SAM" id="MobiDB-lite"/>
    </source>
</evidence>
<organism evidence="2 3">
    <name type="scientific">Acuticoccus sediminis</name>
    <dbReference type="NCBI Taxonomy" id="2184697"/>
    <lineage>
        <taxon>Bacteria</taxon>
        <taxon>Pseudomonadati</taxon>
        <taxon>Pseudomonadota</taxon>
        <taxon>Alphaproteobacteria</taxon>
        <taxon>Hyphomicrobiales</taxon>
        <taxon>Amorphaceae</taxon>
        <taxon>Acuticoccus</taxon>
    </lineage>
</organism>
<accession>A0A8B2NSE6</accession>
<gene>
    <name evidence="2" type="ORF">DLJ53_26705</name>
</gene>
<evidence type="ECO:0000313" key="3">
    <source>
        <dbReference type="Proteomes" id="UP000249590"/>
    </source>
</evidence>
<dbReference type="OrthoDB" id="7847400at2"/>
<keyword evidence="3" id="KW-1185">Reference proteome</keyword>
<reference evidence="2 3" key="1">
    <citation type="submission" date="2018-05" db="EMBL/GenBank/DDBJ databases">
        <title>Acuticoccus sediminis sp. nov., isolated from deep-sea sediment of Indian Ocean.</title>
        <authorList>
            <person name="Liu X."/>
            <person name="Lai Q."/>
            <person name="Du Y."/>
            <person name="Sun F."/>
            <person name="Zhang X."/>
            <person name="Wang S."/>
            <person name="Shao Z."/>
        </authorList>
    </citation>
    <scope>NUCLEOTIDE SEQUENCE [LARGE SCALE GENOMIC DNA]</scope>
    <source>
        <strain evidence="2 3">PTG4-2</strain>
    </source>
</reference>
<name>A0A8B2NSE6_9HYPH</name>
<proteinExistence type="predicted"/>
<sequence length="188" mass="19828">MRGALLVGMWAVVVTLGAGYAAASFKLSAGEEDAKPKLEGLRYTSLPTMSVPVVENGRVEGYVVVRMVYTADTAVLRSLASEPDPFLTDEIFRTLYSRAETDFGKLSRLDLTTFAEEVRGKVNERMGAEVVQDLLVDGLNYINLTDPDAMRKVAAAAQSAGVTQDAARNPDAGGGSMAVGSHGGGPAN</sequence>
<feature type="compositionally biased region" description="Gly residues" evidence="1">
    <location>
        <begin position="172"/>
        <end position="188"/>
    </location>
</feature>
<dbReference type="AlphaFoldDB" id="A0A8B2NSE6"/>